<evidence type="ECO:0000259" key="5">
    <source>
        <dbReference type="Pfam" id="PF23034"/>
    </source>
</evidence>
<feature type="domain" description="DUF7949" evidence="7">
    <location>
        <begin position="1001"/>
        <end position="1034"/>
    </location>
</feature>
<dbReference type="Pfam" id="PF25820">
    <property type="entry name" value="DUF7949"/>
    <property type="match status" value="1"/>
</dbReference>
<gene>
    <name evidence="8" type="ORF">DLAC_01279</name>
</gene>
<dbReference type="Pfam" id="PF24893">
    <property type="entry name" value="DUF7743"/>
    <property type="match status" value="1"/>
</dbReference>
<evidence type="ECO:0000259" key="3">
    <source>
        <dbReference type="Pfam" id="PF22933"/>
    </source>
</evidence>
<evidence type="ECO:0000259" key="6">
    <source>
        <dbReference type="Pfam" id="PF24893"/>
    </source>
</evidence>
<evidence type="ECO:0000256" key="1">
    <source>
        <dbReference type="SAM" id="Phobius"/>
    </source>
</evidence>
<feature type="signal peptide" evidence="2">
    <location>
        <begin position="1"/>
        <end position="24"/>
    </location>
</feature>
<feature type="chain" id="PRO_5007593737" description="EGF-like domain-containing protein" evidence="2">
    <location>
        <begin position="25"/>
        <end position="1342"/>
    </location>
</feature>
<keyword evidence="1" id="KW-1133">Transmembrane helix</keyword>
<evidence type="ECO:0000313" key="9">
    <source>
        <dbReference type="Proteomes" id="UP000076078"/>
    </source>
</evidence>
<feature type="domain" description="DUF7035" evidence="5">
    <location>
        <begin position="636"/>
        <end position="759"/>
    </location>
</feature>
<dbReference type="InParanoid" id="A0A152A871"/>
<feature type="domain" description="DUF7034" evidence="4">
    <location>
        <begin position="777"/>
        <end position="904"/>
    </location>
</feature>
<evidence type="ECO:0000259" key="7">
    <source>
        <dbReference type="Pfam" id="PF25820"/>
    </source>
</evidence>
<keyword evidence="1" id="KW-0812">Transmembrane</keyword>
<comment type="caution">
    <text evidence="8">The sequence shown here is derived from an EMBL/GenBank/DDBJ whole genome shotgun (WGS) entry which is preliminary data.</text>
</comment>
<dbReference type="FunCoup" id="A0A152A871">
    <property type="interactions" value="286"/>
</dbReference>
<keyword evidence="1" id="KW-0472">Membrane</keyword>
<feature type="transmembrane region" description="Helical" evidence="1">
    <location>
        <begin position="1298"/>
        <end position="1321"/>
    </location>
</feature>
<proteinExistence type="predicted"/>
<feature type="domain" description="ComC supersandwich" evidence="3">
    <location>
        <begin position="1046"/>
        <end position="1269"/>
    </location>
</feature>
<dbReference type="InterPro" id="IPR056645">
    <property type="entry name" value="DUF7743"/>
</dbReference>
<dbReference type="EMBL" id="LODT01000004">
    <property type="protein sequence ID" value="KYR02440.1"/>
    <property type="molecule type" value="Genomic_DNA"/>
</dbReference>
<sequence>MKQVIFFIILLLLCNTCFFPYTQPEENNYYATNNDICPFQFFVKVIDSNQGEPLLSTTPNNIGYTISVNGSAYYYRIKWEFGLGPLTIKLNLKDSNGVTETSTLQNFTCTSLPNLSDSTPSTNAWFKTSPNNANWIYKADFNNLLQKVRPESLLISSSPSVLCEYRFFKYRYMMIYCKAQGAVLLPDNITVILTYYDSREFNITRPLDKFNGTFVSTPASEQFYMFTKAIVPYQYTLVLKFTDTIPFAFRSIINDKTSYNFVFATSNPLTVYCPIAYDPLVVNNLGGYYQTPDGVLIQTATQSLVAVSSSLITSSSLTTTEDGFSPSTLFIHFRGTYINPIMKSLTSYPMKFKTMVFTFYPELPFGLVGGNAQSFQLGVSMIYSTSFQGSYQFGSFSYLFDTALNGMVDTTIPNIISINFIPLLDLAMLVQIRVTDTISGVYSISSDYFQIMYSDLVSGTLNDGYFEKVVQFSYDIAVTLPVTEYMCCDFAGNCQNQGLLPTVGLYQIIPQYSVLIDGSTIPTFLYYSFSENNITLTSGGKDIVLTIKLNENENSPFTSLFFVPLYDNQPRLENVVKATYDQLNERFIFNIHLPQGLLEGALQYYIIYPTLKLSYIELLQYVGPNATLTISQSTLDRMPPTVKDSPTISFQDLGNGTYIVIFEVTITDDTNGLVYYRFEFKNELDYIPWIIERNFSTPLVGTFTHTLQYTIQKDYHCISKFMVTYVELIDAGGAKSVYNYTYTSDEYINPFYTVGALTSTSFLCPSSSIHTSPLIILLGFSVDKTAIDVGSNDRSFLVSFRVASSNVNLPFSFKHLPWCYIAAANGEFIKFQADLPKNNPIDEQEFYCSCTLPLGFGMMVNNTGFVGISIYGIAAELYGFGGFSSKDILDTIPLSQPYLNITYSEVTPNLEKASIVPFNRPTLLTVYGRKFTPNSMILINDIQQYNIKYISPSIIYASINAQPLSPITIRVLTPTASNAITVNLDNSSIPPQSPTPNPVSCPGTPPCGGSSNGDCVNSICICKNEWRGNDCLSRTVINPEPFINTTNPTIDNGFNTTSPDGDDVQLNALISIVALQEFSFNNTLLHHYPLVNWNFTNITTSANSGFYNEYLYQSIVNTTTSSTLIKVYIQWFKQEYTVEFANQQLVMYPSTLKYRIELSPYQFESELNHLEVIFSASFENDKEDSCAIKESGSTTSESDFLKLQLNSHSLYGRFIKRAVIDGRTREIGNKFNEDSTNTGSTTTKLTESISIIVPNYKEGVSMDPDFSLLLDSNTADEKEGSVCTTSNSSKSKLTRNQLIGIIIGSVIGGIIFLTLITYFILKNSRNEKAIKIAMKMRNIGKS</sequence>
<evidence type="ECO:0000256" key="2">
    <source>
        <dbReference type="SAM" id="SignalP"/>
    </source>
</evidence>
<dbReference type="PANTHER" id="PTHR31378">
    <property type="entry name" value="EGF-LIKE DOMAIN-CONTAINING PROTEIN-RELATED-RELATED"/>
    <property type="match status" value="1"/>
</dbReference>
<dbReference type="Pfam" id="PF23034">
    <property type="entry name" value="DUF7035"/>
    <property type="match status" value="1"/>
</dbReference>
<evidence type="ECO:0000259" key="4">
    <source>
        <dbReference type="Pfam" id="PF23033"/>
    </source>
</evidence>
<protein>
    <recommendedName>
        <fullName evidence="10">EGF-like domain-containing protein</fullName>
    </recommendedName>
</protein>
<dbReference type="InterPro" id="IPR055462">
    <property type="entry name" value="DUF7034"/>
</dbReference>
<evidence type="ECO:0008006" key="10">
    <source>
        <dbReference type="Google" id="ProtNLM"/>
    </source>
</evidence>
<name>A0A152A871_TIELA</name>
<reference evidence="8 9" key="1">
    <citation type="submission" date="2015-12" db="EMBL/GenBank/DDBJ databases">
        <title>Dictyostelia acquired genes for synthesis and detection of signals that induce cell-type specialization by lateral gene transfer from prokaryotes.</title>
        <authorList>
            <person name="Gloeckner G."/>
            <person name="Schaap P."/>
        </authorList>
    </citation>
    <scope>NUCLEOTIDE SEQUENCE [LARGE SCALE GENOMIC DNA]</scope>
    <source>
        <strain evidence="8 9">TK</strain>
    </source>
</reference>
<dbReference type="PANTHER" id="PTHR31378:SF29">
    <property type="entry name" value="EGF-LIKE DOMAIN-CONTAINING PROTEIN-RELATED"/>
    <property type="match status" value="1"/>
</dbReference>
<dbReference type="Pfam" id="PF23033">
    <property type="entry name" value="DUF7034"/>
    <property type="match status" value="1"/>
</dbReference>
<keyword evidence="2" id="KW-0732">Signal</keyword>
<dbReference type="Pfam" id="PF22933">
    <property type="entry name" value="ComC_SSD"/>
    <property type="match status" value="1"/>
</dbReference>
<dbReference type="Proteomes" id="UP000076078">
    <property type="component" value="Unassembled WGS sequence"/>
</dbReference>
<dbReference type="InterPro" id="IPR057709">
    <property type="entry name" value="DUF7949"/>
</dbReference>
<feature type="domain" description="DUF7743" evidence="6">
    <location>
        <begin position="408"/>
        <end position="497"/>
    </location>
</feature>
<dbReference type="InterPro" id="IPR055463">
    <property type="entry name" value="DUF7035"/>
</dbReference>
<accession>A0A152A871</accession>
<organism evidence="8 9">
    <name type="scientific">Tieghemostelium lacteum</name>
    <name type="common">Slime mold</name>
    <name type="synonym">Dictyostelium lacteum</name>
    <dbReference type="NCBI Taxonomy" id="361077"/>
    <lineage>
        <taxon>Eukaryota</taxon>
        <taxon>Amoebozoa</taxon>
        <taxon>Evosea</taxon>
        <taxon>Eumycetozoa</taxon>
        <taxon>Dictyostelia</taxon>
        <taxon>Dictyosteliales</taxon>
        <taxon>Raperosteliaceae</taxon>
        <taxon>Tieghemostelium</taxon>
    </lineage>
</organism>
<keyword evidence="9" id="KW-1185">Reference proteome</keyword>
<dbReference type="OrthoDB" id="20820at2759"/>
<evidence type="ECO:0000313" key="8">
    <source>
        <dbReference type="EMBL" id="KYR02440.1"/>
    </source>
</evidence>
<dbReference type="InterPro" id="IPR054484">
    <property type="entry name" value="ComC_SSD"/>
</dbReference>